<name>A0AAD9NVJ1_RIDPI</name>
<dbReference type="Pfam" id="PF00025">
    <property type="entry name" value="Arf"/>
    <property type="match status" value="1"/>
</dbReference>
<gene>
    <name evidence="5" type="ORF">NP493_404g02096</name>
</gene>
<protein>
    <submittedName>
        <fullName evidence="5">Uncharacterized protein</fullName>
    </submittedName>
</protein>
<evidence type="ECO:0000313" key="5">
    <source>
        <dbReference type="EMBL" id="KAK2181269.1"/>
    </source>
</evidence>
<evidence type="ECO:0000256" key="1">
    <source>
        <dbReference type="ARBA" id="ARBA00022741"/>
    </source>
</evidence>
<proteinExistence type="predicted"/>
<keyword evidence="2 3" id="KW-0342">GTP-binding</keyword>
<keyword evidence="6" id="KW-1185">Reference proteome</keyword>
<dbReference type="GO" id="GO:0003924">
    <property type="term" value="F:GTPase activity"/>
    <property type="evidence" value="ECO:0007669"/>
    <property type="project" value="InterPro"/>
</dbReference>
<dbReference type="Gene3D" id="3.40.50.300">
    <property type="entry name" value="P-loop containing nucleotide triphosphate hydrolases"/>
    <property type="match status" value="1"/>
</dbReference>
<dbReference type="AlphaFoldDB" id="A0AAD9NVJ1"/>
<dbReference type="PANTHER" id="PTHR46693:SF1">
    <property type="entry name" value="ADP-RIBOSYLATION FACTOR-LIKE PROTEIN 15"/>
    <property type="match status" value="1"/>
</dbReference>
<sequence length="119" mass="13528">MVVPPAENIACSDSEWVVTQQLFYDAAHNDILRRLPWLVLANCQDKGNARTEKQIRDDLHLDSVLTDRKWTLQLCSTSRISDARKGFEQLITLMMEPDETDKMGNNTVTQQPSPAATRL</sequence>
<evidence type="ECO:0000256" key="3">
    <source>
        <dbReference type="PIRSR" id="PIRSR606689-1"/>
    </source>
</evidence>
<evidence type="ECO:0000256" key="2">
    <source>
        <dbReference type="ARBA" id="ARBA00023134"/>
    </source>
</evidence>
<evidence type="ECO:0000256" key="4">
    <source>
        <dbReference type="SAM" id="MobiDB-lite"/>
    </source>
</evidence>
<evidence type="ECO:0000313" key="6">
    <source>
        <dbReference type="Proteomes" id="UP001209878"/>
    </source>
</evidence>
<feature type="region of interest" description="Disordered" evidence="4">
    <location>
        <begin position="96"/>
        <end position="119"/>
    </location>
</feature>
<reference evidence="5" key="1">
    <citation type="journal article" date="2023" name="Mol. Biol. Evol.">
        <title>Third-Generation Sequencing Reveals the Adaptive Role of the Epigenome in Three Deep-Sea Polychaetes.</title>
        <authorList>
            <person name="Perez M."/>
            <person name="Aroh O."/>
            <person name="Sun Y."/>
            <person name="Lan Y."/>
            <person name="Juniper S.K."/>
            <person name="Young C.R."/>
            <person name="Angers B."/>
            <person name="Qian P.Y."/>
        </authorList>
    </citation>
    <scope>NUCLEOTIDE SEQUENCE</scope>
    <source>
        <strain evidence="5">R07B-5</strain>
    </source>
</reference>
<accession>A0AAD9NVJ1</accession>
<dbReference type="InterPro" id="IPR006689">
    <property type="entry name" value="Small_GTPase_ARF/SAR"/>
</dbReference>
<dbReference type="InterPro" id="IPR042292">
    <property type="entry name" value="ARL15"/>
</dbReference>
<dbReference type="PANTHER" id="PTHR46693">
    <property type="entry name" value="ADP-RIBOSYLATION FACTOR-LIKE PROTEIN 15"/>
    <property type="match status" value="1"/>
</dbReference>
<feature type="binding site" evidence="3">
    <location>
        <begin position="42"/>
        <end position="45"/>
    </location>
    <ligand>
        <name>GTP</name>
        <dbReference type="ChEBI" id="CHEBI:37565"/>
    </ligand>
</feature>
<dbReference type="GO" id="GO:0005525">
    <property type="term" value="F:GTP binding"/>
    <property type="evidence" value="ECO:0007669"/>
    <property type="project" value="UniProtKB-KW"/>
</dbReference>
<comment type="caution">
    <text evidence="5">The sequence shown here is derived from an EMBL/GenBank/DDBJ whole genome shotgun (WGS) entry which is preliminary data.</text>
</comment>
<dbReference type="InterPro" id="IPR027417">
    <property type="entry name" value="P-loop_NTPase"/>
</dbReference>
<keyword evidence="1 3" id="KW-0547">Nucleotide-binding</keyword>
<dbReference type="EMBL" id="JAODUO010000404">
    <property type="protein sequence ID" value="KAK2181269.1"/>
    <property type="molecule type" value="Genomic_DNA"/>
</dbReference>
<organism evidence="5 6">
    <name type="scientific">Ridgeia piscesae</name>
    <name type="common">Tubeworm</name>
    <dbReference type="NCBI Taxonomy" id="27915"/>
    <lineage>
        <taxon>Eukaryota</taxon>
        <taxon>Metazoa</taxon>
        <taxon>Spiralia</taxon>
        <taxon>Lophotrochozoa</taxon>
        <taxon>Annelida</taxon>
        <taxon>Polychaeta</taxon>
        <taxon>Sedentaria</taxon>
        <taxon>Canalipalpata</taxon>
        <taxon>Sabellida</taxon>
        <taxon>Siboglinidae</taxon>
        <taxon>Ridgeia</taxon>
    </lineage>
</organism>
<dbReference type="Proteomes" id="UP001209878">
    <property type="component" value="Unassembled WGS sequence"/>
</dbReference>
<feature type="compositionally biased region" description="Polar residues" evidence="4">
    <location>
        <begin position="103"/>
        <end position="119"/>
    </location>
</feature>